<keyword evidence="5" id="KW-1185">Reference proteome</keyword>
<dbReference type="GO" id="GO:0008235">
    <property type="term" value="F:metalloexopeptidase activity"/>
    <property type="evidence" value="ECO:0007669"/>
    <property type="project" value="UniProtKB-ARBA"/>
</dbReference>
<dbReference type="Gene3D" id="3.40.350.10">
    <property type="entry name" value="Creatinase/prolidase N-terminal domain"/>
    <property type="match status" value="1"/>
</dbReference>
<name>Q2CC26_OCEGH</name>
<feature type="domain" description="Peptidase M24" evidence="2">
    <location>
        <begin position="159"/>
        <end position="358"/>
    </location>
</feature>
<sequence>MNDELPARWRRAQALMAERDLAALLLTTEADLHYLAGFHTRFWQSPTRPWFLVLPATGAPVAVIPAIGAALMAQGPVRDIRTWDAPDYRDDGVSLLADALAEIAPGGRVGLPDGQGTHLRMPLAGWAALRDALPGHRFTGDGGLMARLRMVKSPAEIAAIAAACATGTRAFARLGEVLRPGLPLADAFRRFQVLCLEEGADWVAYLAGGAGRDGYADVISPAGPGPLAPGDVVMLDTGLVQAGYFCDFDRNVSLGPPAPAIAAAHARLIDATHAGFAAARPGATATDVHVAMDAVLTGGRGGGNVGRLGHGLGLELTEPPSLHPHDITELRPGMVLTLEPSLETVPGRMLVHEENIVIGEAGATWLTGPAPAEMAVL</sequence>
<dbReference type="InterPro" id="IPR029149">
    <property type="entry name" value="Creatin/AminoP/Spt16_N"/>
</dbReference>
<dbReference type="RefSeq" id="WP_007256042.1">
    <property type="nucleotide sequence ID" value="NZ_CH724108.1"/>
</dbReference>
<organism evidence="4 5">
    <name type="scientific">Oceanicola granulosus (strain ATCC BAA-861 / DSM 15982 / KCTC 12143 / HTCC2516)</name>
    <dbReference type="NCBI Taxonomy" id="314256"/>
    <lineage>
        <taxon>Bacteria</taxon>
        <taxon>Pseudomonadati</taxon>
        <taxon>Pseudomonadota</taxon>
        <taxon>Alphaproteobacteria</taxon>
        <taxon>Rhodobacterales</taxon>
        <taxon>Roseobacteraceae</taxon>
        <taxon>Oceanicola</taxon>
    </lineage>
</organism>
<evidence type="ECO:0000256" key="1">
    <source>
        <dbReference type="SAM" id="Phobius"/>
    </source>
</evidence>
<dbReference type="PANTHER" id="PTHR46112">
    <property type="entry name" value="AMINOPEPTIDASE"/>
    <property type="match status" value="1"/>
</dbReference>
<dbReference type="InterPro" id="IPR000587">
    <property type="entry name" value="Creatinase_N"/>
</dbReference>
<dbReference type="InterPro" id="IPR036005">
    <property type="entry name" value="Creatinase/aminopeptidase-like"/>
</dbReference>
<evidence type="ECO:0000313" key="5">
    <source>
        <dbReference type="Proteomes" id="UP000003635"/>
    </source>
</evidence>
<dbReference type="Pfam" id="PF01321">
    <property type="entry name" value="Creatinase_N"/>
    <property type="match status" value="1"/>
</dbReference>
<accession>Q2CC26</accession>
<reference evidence="4 5" key="1">
    <citation type="journal article" date="2010" name="J. Bacteriol.">
        <title>Genome sequences of Oceanicola granulosus HTCC2516(T) and Oceanicola batsensis HTCC2597(TDelta).</title>
        <authorList>
            <person name="Thrash J.C."/>
            <person name="Cho J.C."/>
            <person name="Vergin K.L."/>
            <person name="Giovannoni S.J."/>
        </authorList>
    </citation>
    <scope>NUCLEOTIDE SEQUENCE [LARGE SCALE GENOMIC DNA]</scope>
    <source>
        <strain evidence="5">ATCC BAA-861 / DSM 15982 / KCTC 12143 / HTCC2516</strain>
    </source>
</reference>
<dbReference type="SUPFAM" id="SSF53092">
    <property type="entry name" value="Creatinase/prolidase N-terminal domain"/>
    <property type="match status" value="1"/>
</dbReference>
<dbReference type="Proteomes" id="UP000003635">
    <property type="component" value="Unassembled WGS sequence"/>
</dbReference>
<feature type="transmembrane region" description="Helical" evidence="1">
    <location>
        <begin position="50"/>
        <end position="73"/>
    </location>
</feature>
<dbReference type="PANTHER" id="PTHR46112:SF2">
    <property type="entry name" value="XAA-PRO AMINOPEPTIDASE P-RELATED"/>
    <property type="match status" value="1"/>
</dbReference>
<dbReference type="STRING" id="314256.OG2516_12774"/>
<dbReference type="GO" id="GO:0004177">
    <property type="term" value="F:aminopeptidase activity"/>
    <property type="evidence" value="ECO:0007669"/>
    <property type="project" value="UniProtKB-ARBA"/>
</dbReference>
<evidence type="ECO:0000313" key="4">
    <source>
        <dbReference type="EMBL" id="EAR50255.1"/>
    </source>
</evidence>
<protein>
    <submittedName>
        <fullName evidence="4">Metallopeptidase, family M24</fullName>
    </submittedName>
</protein>
<dbReference type="InterPro" id="IPR050659">
    <property type="entry name" value="Peptidase_M24B"/>
</dbReference>
<gene>
    <name evidence="4" type="ORF">OG2516_12774</name>
</gene>
<keyword evidence="1" id="KW-1133">Transmembrane helix</keyword>
<dbReference type="HOGENOM" id="CLU_017266_4_1_5"/>
<keyword evidence="1" id="KW-0472">Membrane</keyword>
<dbReference type="AlphaFoldDB" id="Q2CC26"/>
<dbReference type="Pfam" id="PF00557">
    <property type="entry name" value="Peptidase_M24"/>
    <property type="match status" value="1"/>
</dbReference>
<dbReference type="InterPro" id="IPR000994">
    <property type="entry name" value="Pept_M24"/>
</dbReference>
<proteinExistence type="predicted"/>
<dbReference type="EMBL" id="AAOT01000033">
    <property type="protein sequence ID" value="EAR50255.1"/>
    <property type="molecule type" value="Genomic_DNA"/>
</dbReference>
<feature type="domain" description="Creatinase N-terminal" evidence="3">
    <location>
        <begin position="8"/>
        <end position="151"/>
    </location>
</feature>
<evidence type="ECO:0000259" key="2">
    <source>
        <dbReference type="Pfam" id="PF00557"/>
    </source>
</evidence>
<evidence type="ECO:0000259" key="3">
    <source>
        <dbReference type="Pfam" id="PF01321"/>
    </source>
</evidence>
<keyword evidence="1" id="KW-0812">Transmembrane</keyword>
<dbReference type="InterPro" id="IPR001714">
    <property type="entry name" value="Pept_M24_MAP"/>
</dbReference>
<dbReference type="PRINTS" id="PR00599">
    <property type="entry name" value="MAPEPTIDASE"/>
</dbReference>
<dbReference type="CDD" id="cd01066">
    <property type="entry name" value="APP_MetAP"/>
    <property type="match status" value="1"/>
</dbReference>
<dbReference type="eggNOG" id="COG0006">
    <property type="taxonomic scope" value="Bacteria"/>
</dbReference>
<dbReference type="Gene3D" id="3.90.230.10">
    <property type="entry name" value="Creatinase/methionine aminopeptidase superfamily"/>
    <property type="match status" value="1"/>
</dbReference>
<dbReference type="SUPFAM" id="SSF55920">
    <property type="entry name" value="Creatinase/aminopeptidase"/>
    <property type="match status" value="1"/>
</dbReference>
<comment type="caution">
    <text evidence="4">The sequence shown here is derived from an EMBL/GenBank/DDBJ whole genome shotgun (WGS) entry which is preliminary data.</text>
</comment>